<dbReference type="CDD" id="cd04465">
    <property type="entry name" value="S1_RPS1_repeat_ec2_hs2"/>
    <property type="match status" value="1"/>
</dbReference>
<feature type="binding site" evidence="8">
    <location>
        <position position="223"/>
    </location>
    <ligand>
        <name>isopentenyl diphosphate</name>
        <dbReference type="ChEBI" id="CHEBI:128769"/>
    </ligand>
</feature>
<dbReference type="GO" id="GO:0006412">
    <property type="term" value="P:translation"/>
    <property type="evidence" value="ECO:0007669"/>
    <property type="project" value="TreeGrafter"/>
</dbReference>
<dbReference type="Pfam" id="PF00575">
    <property type="entry name" value="S1"/>
    <property type="match status" value="4"/>
</dbReference>
<dbReference type="RefSeq" id="WP_249293560.1">
    <property type="nucleotide sequence ID" value="NZ_JACRSV010000001.1"/>
</dbReference>
<reference evidence="11" key="1">
    <citation type="submission" date="2020-08" db="EMBL/GenBank/DDBJ databases">
        <title>Genome public.</title>
        <authorList>
            <person name="Liu C."/>
            <person name="Sun Q."/>
        </authorList>
    </citation>
    <scope>NUCLEOTIDE SEQUENCE</scope>
    <source>
        <strain evidence="11">NSJ-33</strain>
    </source>
</reference>
<comment type="pathway">
    <text evidence="8">Isoprenoid biosynthesis; isopentenyl diphosphate biosynthesis via DXP pathway; isopentenyl diphosphate from 1-deoxy-D-xylulose 5-phosphate: step 6/6.</text>
</comment>
<organism evidence="11 12">
    <name type="scientific">Fumia xinanensis</name>
    <dbReference type="NCBI Taxonomy" id="2763659"/>
    <lineage>
        <taxon>Bacteria</taxon>
        <taxon>Bacillati</taxon>
        <taxon>Bacillota</taxon>
        <taxon>Clostridia</taxon>
        <taxon>Eubacteriales</taxon>
        <taxon>Oscillospiraceae</taxon>
        <taxon>Fumia</taxon>
    </lineage>
</organism>
<dbReference type="NCBIfam" id="NF000907">
    <property type="entry name" value="PRK00087.1"/>
    <property type="match status" value="1"/>
</dbReference>
<evidence type="ECO:0000256" key="2">
    <source>
        <dbReference type="ARBA" id="ARBA00022485"/>
    </source>
</evidence>
<comment type="similarity">
    <text evidence="1">Belongs to the bacterial ribosomal protein bS1 family.</text>
</comment>
<feature type="binding site" evidence="8">
    <location>
        <position position="74"/>
    </location>
    <ligand>
        <name>dimethylallyl diphosphate</name>
        <dbReference type="ChEBI" id="CHEBI:57623"/>
    </ligand>
</feature>
<feature type="domain" description="S1 motif" evidence="10">
    <location>
        <begin position="393"/>
        <end position="459"/>
    </location>
</feature>
<feature type="binding site" evidence="8">
    <location>
        <position position="122"/>
    </location>
    <ligand>
        <name>isopentenyl diphosphate</name>
        <dbReference type="ChEBI" id="CHEBI:128769"/>
    </ligand>
</feature>
<feature type="region of interest" description="Disordered" evidence="9">
    <location>
        <begin position="639"/>
        <end position="671"/>
    </location>
</feature>
<evidence type="ECO:0000256" key="7">
    <source>
        <dbReference type="ARBA" id="ARBA00023274"/>
    </source>
</evidence>
<dbReference type="NCBIfam" id="TIGR00216">
    <property type="entry name" value="ispH_lytB"/>
    <property type="match status" value="1"/>
</dbReference>
<feature type="binding site" evidence="8">
    <location>
        <position position="222"/>
    </location>
    <ligand>
        <name>(2E)-4-hydroxy-3-methylbut-2-enyl diphosphate</name>
        <dbReference type="ChEBI" id="CHEBI:128753"/>
    </ligand>
</feature>
<dbReference type="GO" id="GO:0050992">
    <property type="term" value="P:dimethylallyl diphosphate biosynthetic process"/>
    <property type="evidence" value="ECO:0007669"/>
    <property type="project" value="UniProtKB-UniRule"/>
</dbReference>
<feature type="binding site" evidence="8">
    <location>
        <position position="224"/>
    </location>
    <ligand>
        <name>isopentenyl diphosphate</name>
        <dbReference type="ChEBI" id="CHEBI:128769"/>
    </ligand>
</feature>
<feature type="compositionally biased region" description="Acidic residues" evidence="9">
    <location>
        <begin position="639"/>
        <end position="655"/>
    </location>
</feature>
<comment type="catalytic activity">
    <reaction evidence="8">
        <text>isopentenyl diphosphate + 2 oxidized [2Fe-2S]-[ferredoxin] + H2O = (2E)-4-hydroxy-3-methylbut-2-enyl diphosphate + 2 reduced [2Fe-2S]-[ferredoxin] + 2 H(+)</text>
        <dbReference type="Rhea" id="RHEA:24488"/>
        <dbReference type="Rhea" id="RHEA-COMP:10000"/>
        <dbReference type="Rhea" id="RHEA-COMP:10001"/>
        <dbReference type="ChEBI" id="CHEBI:15377"/>
        <dbReference type="ChEBI" id="CHEBI:15378"/>
        <dbReference type="ChEBI" id="CHEBI:33737"/>
        <dbReference type="ChEBI" id="CHEBI:33738"/>
        <dbReference type="ChEBI" id="CHEBI:128753"/>
        <dbReference type="ChEBI" id="CHEBI:128769"/>
        <dbReference type="EC" id="1.17.7.4"/>
    </reaction>
</comment>
<keyword evidence="4 11" id="KW-0689">Ribosomal protein</keyword>
<dbReference type="HAMAP" id="MF_00191">
    <property type="entry name" value="IspH"/>
    <property type="match status" value="1"/>
</dbReference>
<feature type="binding site" evidence="8">
    <location>
        <position position="74"/>
    </location>
    <ligand>
        <name>isopentenyl diphosphate</name>
        <dbReference type="ChEBI" id="CHEBI:128769"/>
    </ligand>
</feature>
<dbReference type="CDD" id="cd05687">
    <property type="entry name" value="S1_RPS1_repeat_ec1_hs1"/>
    <property type="match status" value="1"/>
</dbReference>
<evidence type="ECO:0000256" key="1">
    <source>
        <dbReference type="ARBA" id="ARBA00006767"/>
    </source>
</evidence>
<comment type="similarity">
    <text evidence="8">Belongs to the IspH family.</text>
</comment>
<dbReference type="GO" id="GO:0005840">
    <property type="term" value="C:ribosome"/>
    <property type="evidence" value="ECO:0007669"/>
    <property type="project" value="UniProtKB-KW"/>
</dbReference>
<comment type="catalytic activity">
    <reaction evidence="8">
        <text>dimethylallyl diphosphate + 2 oxidized [2Fe-2S]-[ferredoxin] + H2O = (2E)-4-hydroxy-3-methylbut-2-enyl diphosphate + 2 reduced [2Fe-2S]-[ferredoxin] + 2 H(+)</text>
        <dbReference type="Rhea" id="RHEA:24825"/>
        <dbReference type="Rhea" id="RHEA-COMP:10000"/>
        <dbReference type="Rhea" id="RHEA-COMP:10001"/>
        <dbReference type="ChEBI" id="CHEBI:15377"/>
        <dbReference type="ChEBI" id="CHEBI:15378"/>
        <dbReference type="ChEBI" id="CHEBI:33737"/>
        <dbReference type="ChEBI" id="CHEBI:33738"/>
        <dbReference type="ChEBI" id="CHEBI:57623"/>
        <dbReference type="ChEBI" id="CHEBI:128753"/>
        <dbReference type="EC" id="1.17.7.4"/>
    </reaction>
</comment>
<feature type="binding site" evidence="8">
    <location>
        <position position="41"/>
    </location>
    <ligand>
        <name>(2E)-4-hydroxy-3-methylbut-2-enyl diphosphate</name>
        <dbReference type="ChEBI" id="CHEBI:128753"/>
    </ligand>
</feature>
<comment type="caution">
    <text evidence="11">The sequence shown here is derived from an EMBL/GenBank/DDBJ whole genome shotgun (WGS) entry which is preliminary data.</text>
</comment>
<evidence type="ECO:0000313" key="12">
    <source>
        <dbReference type="Proteomes" id="UP000610760"/>
    </source>
</evidence>
<keyword evidence="3 8" id="KW-0479">Metal-binding</keyword>
<dbReference type="InterPro" id="IPR012340">
    <property type="entry name" value="NA-bd_OB-fold"/>
</dbReference>
<keyword evidence="12" id="KW-1185">Reference proteome</keyword>
<dbReference type="GO" id="GO:0051745">
    <property type="term" value="F:4-hydroxy-3-methylbut-2-enyl diphosphate reductase activity"/>
    <property type="evidence" value="ECO:0007669"/>
    <property type="project" value="UniProtKB-UniRule"/>
</dbReference>
<dbReference type="SUPFAM" id="SSF50249">
    <property type="entry name" value="Nucleic acid-binding proteins"/>
    <property type="match status" value="4"/>
</dbReference>
<feature type="binding site" evidence="8">
    <location>
        <position position="166"/>
    </location>
    <ligand>
        <name>(2E)-4-hydroxy-3-methylbut-2-enyl diphosphate</name>
        <dbReference type="ChEBI" id="CHEBI:128753"/>
    </ligand>
</feature>
<evidence type="ECO:0000256" key="4">
    <source>
        <dbReference type="ARBA" id="ARBA00022980"/>
    </source>
</evidence>
<dbReference type="Proteomes" id="UP000610760">
    <property type="component" value="Unassembled WGS sequence"/>
</dbReference>
<comment type="cofactor">
    <cofactor evidence="8">
        <name>[4Fe-4S] cluster</name>
        <dbReference type="ChEBI" id="CHEBI:49883"/>
    </cofactor>
    <text evidence="8">Binds 1 [4Fe-4S] cluster per subunit.</text>
</comment>
<keyword evidence="8" id="KW-0414">Isoprene biosynthesis</keyword>
<feature type="binding site" evidence="8">
    <location>
        <position position="122"/>
    </location>
    <ligand>
        <name>(2E)-4-hydroxy-3-methylbut-2-enyl diphosphate</name>
        <dbReference type="ChEBI" id="CHEBI:128753"/>
    </ligand>
</feature>
<dbReference type="CDD" id="cd13944">
    <property type="entry name" value="lytB_ispH"/>
    <property type="match status" value="1"/>
</dbReference>
<sequence>MTKITVAKSAGFCFGVARAVDKAFDLADSGVNAVTLGPIIHNPQIVKRLEQKGIRSVASVDDIENGQTVIIRSHGVPLSVYDALNGKEVVDCTCPFVLKIHRIVAEQSALGRVILIAGNKEHPEVQGIKGHCGGPVFTFETLEELTEILDNLKQNREKPVAIVAQTTFNQELWRNFQQNIENLYTNVSIFDTICSATSCRQQEAVEIAQKSDYMVVIGGKDSSNTRKLFQICSRYCETVLIETKSELDKLQILRHNSIGVTAGASTPADIIKEVLNTMSEIIKDQGEELDFAELLEQSLNEKLYTGKRVKGIVTTVAPNEIHVDVGAKQAGIVPASEISDDPNYDFATEIKKGDEIELVVMKVNDQEGIVTLSKKRCDAEAGFDEICKAYEDQAVLTGVVTDVVKGGVLVLTNNIKIFVPSSMTSDRRVEDLNTLLKKEVQFKVIEINDRRRRAVGSIKAVLMEAKKAKQEEFWANVEIGKVYHGEVKSITSYGAFVDLGGVDGMIHITELSWTRIKSPEEVVHVGDNVEVYIKDIDTEKKKISLGYKKSEDNPWEIFKRDYAIDMVVPVKIVSITTFGAFAQIIPGVDGLIHISQIANQHIAKVADVLTVGDMVNAKIIDIDFDKKKVSLSIRATLEEEAPAAEEEAPAEEEPISDYAADLEGIEGVTIE</sequence>
<dbReference type="GO" id="GO:0016114">
    <property type="term" value="P:terpenoid biosynthetic process"/>
    <property type="evidence" value="ECO:0007669"/>
    <property type="project" value="UniProtKB-UniRule"/>
</dbReference>
<proteinExistence type="inferred from homology"/>
<keyword evidence="8 11" id="KW-0560">Oxidoreductase</keyword>
<feature type="binding site" evidence="8">
    <location>
        <position position="223"/>
    </location>
    <ligand>
        <name>dimethylallyl diphosphate</name>
        <dbReference type="ChEBI" id="CHEBI:57623"/>
    </ligand>
</feature>
<feature type="binding site" evidence="8">
    <location>
        <position position="122"/>
    </location>
    <ligand>
        <name>dimethylallyl diphosphate</name>
        <dbReference type="ChEBI" id="CHEBI:57623"/>
    </ligand>
</feature>
<feature type="domain" description="S1 motif" evidence="10">
    <location>
        <begin position="306"/>
        <end position="375"/>
    </location>
</feature>
<evidence type="ECO:0000256" key="8">
    <source>
        <dbReference type="HAMAP-Rule" id="MF_00191"/>
    </source>
</evidence>
<comment type="function">
    <text evidence="8">Catalyzes the conversion of 1-hydroxy-2-methyl-2-(E)-butenyl 4-diphosphate (HMBPP) into a mixture of isopentenyl diphosphate (IPP) and dimethylallyl diphosphate (DMAPP). Acts in the terminal step of the DOXP/MEP pathway for isoprenoid precursor biosynthesis.</text>
</comment>
<evidence type="ECO:0000256" key="5">
    <source>
        <dbReference type="ARBA" id="ARBA00023004"/>
    </source>
</evidence>
<keyword evidence="2 8" id="KW-0004">4Fe-4S</keyword>
<accession>A0A926E0G3</accession>
<evidence type="ECO:0000259" key="10">
    <source>
        <dbReference type="PROSITE" id="PS50126"/>
    </source>
</evidence>
<dbReference type="InterPro" id="IPR035104">
    <property type="entry name" value="Ribosomal_protein_S1-like"/>
</dbReference>
<protein>
    <recommendedName>
        <fullName evidence="8">4-hydroxy-3-methylbut-2-enyl diphosphate reductase</fullName>
        <shortName evidence="8">HMBPP reductase</shortName>
        <ecNumber evidence="8">1.17.7.4</ecNumber>
    </recommendedName>
</protein>
<feature type="binding site" evidence="8">
    <location>
        <position position="41"/>
    </location>
    <ligand>
        <name>isopentenyl diphosphate</name>
        <dbReference type="ChEBI" id="CHEBI:128769"/>
    </ligand>
</feature>
<name>A0A926E0G3_9FIRM</name>
<evidence type="ECO:0000256" key="9">
    <source>
        <dbReference type="SAM" id="MobiDB-lite"/>
    </source>
</evidence>
<keyword evidence="5 8" id="KW-0408">Iron</keyword>
<dbReference type="Gene3D" id="2.40.50.140">
    <property type="entry name" value="Nucleic acid-binding proteins"/>
    <property type="match status" value="4"/>
</dbReference>
<dbReference type="EC" id="1.17.7.4" evidence="8"/>
<feature type="binding site" evidence="8">
    <location>
        <position position="265"/>
    </location>
    <ligand>
        <name>isopentenyl diphosphate</name>
        <dbReference type="ChEBI" id="CHEBI:128769"/>
    </ligand>
</feature>
<keyword evidence="6 8" id="KW-0411">Iron-sulfur</keyword>
<dbReference type="PANTHER" id="PTHR10724:SF7">
    <property type="entry name" value="SMALL RIBOSOMAL SUBUNIT PROTEIN BS1C"/>
    <property type="match status" value="1"/>
</dbReference>
<feature type="domain" description="S1 motif" evidence="10">
    <location>
        <begin position="565"/>
        <end position="634"/>
    </location>
</feature>
<dbReference type="PANTHER" id="PTHR10724">
    <property type="entry name" value="30S RIBOSOMAL PROTEIN S1"/>
    <property type="match status" value="1"/>
</dbReference>
<evidence type="ECO:0000313" key="11">
    <source>
        <dbReference type="EMBL" id="MBC8558672.1"/>
    </source>
</evidence>
<feature type="binding site" evidence="8">
    <location>
        <position position="265"/>
    </location>
    <ligand>
        <name>(2E)-4-hydroxy-3-methylbut-2-enyl diphosphate</name>
        <dbReference type="ChEBI" id="CHEBI:128753"/>
    </ligand>
</feature>
<dbReference type="Gene3D" id="3.40.1010.20">
    <property type="entry name" value="4-hydroxy-3-methylbut-2-enyl diphosphate reductase, catalytic domain"/>
    <property type="match status" value="2"/>
</dbReference>
<dbReference type="GO" id="GO:0046872">
    <property type="term" value="F:metal ion binding"/>
    <property type="evidence" value="ECO:0007669"/>
    <property type="project" value="UniProtKB-KW"/>
</dbReference>
<dbReference type="SMART" id="SM00316">
    <property type="entry name" value="S1"/>
    <property type="match status" value="4"/>
</dbReference>
<dbReference type="GO" id="GO:0003729">
    <property type="term" value="F:mRNA binding"/>
    <property type="evidence" value="ECO:0007669"/>
    <property type="project" value="TreeGrafter"/>
</dbReference>
<feature type="binding site" evidence="8">
    <location>
        <position position="265"/>
    </location>
    <ligand>
        <name>dimethylallyl diphosphate</name>
        <dbReference type="ChEBI" id="CHEBI:57623"/>
    </ligand>
</feature>
<feature type="binding site" evidence="8">
    <location>
        <position position="194"/>
    </location>
    <ligand>
        <name>[4Fe-4S] cluster</name>
        <dbReference type="ChEBI" id="CHEBI:49883"/>
    </ligand>
</feature>
<dbReference type="CDD" id="cd05688">
    <property type="entry name" value="S1_RPS1_repeat_ec3"/>
    <property type="match status" value="1"/>
</dbReference>
<dbReference type="PROSITE" id="PS50126">
    <property type="entry name" value="S1"/>
    <property type="match status" value="4"/>
</dbReference>
<dbReference type="GO" id="GO:0019288">
    <property type="term" value="P:isopentenyl diphosphate biosynthetic process, methylerythritol 4-phosphate pathway"/>
    <property type="evidence" value="ECO:0007669"/>
    <property type="project" value="UniProtKB-UniRule"/>
</dbReference>
<feature type="binding site" evidence="8">
    <location>
        <position position="224"/>
    </location>
    <ligand>
        <name>(2E)-4-hydroxy-3-methylbut-2-enyl diphosphate</name>
        <dbReference type="ChEBI" id="CHEBI:128753"/>
    </ligand>
</feature>
<feature type="binding site" evidence="8">
    <location>
        <position position="41"/>
    </location>
    <ligand>
        <name>dimethylallyl diphosphate</name>
        <dbReference type="ChEBI" id="CHEBI:57623"/>
    </ligand>
</feature>
<dbReference type="AlphaFoldDB" id="A0A926E0G3"/>
<feature type="binding site" evidence="8">
    <location>
        <position position="224"/>
    </location>
    <ligand>
        <name>dimethylallyl diphosphate</name>
        <dbReference type="ChEBI" id="CHEBI:57623"/>
    </ligand>
</feature>
<dbReference type="FunFam" id="2.40.50.140:FF:000051">
    <property type="entry name" value="RNA-binding transcriptional accessory protein"/>
    <property type="match status" value="1"/>
</dbReference>
<dbReference type="InterPro" id="IPR003451">
    <property type="entry name" value="LytB/IspH"/>
</dbReference>
<dbReference type="GO" id="GO:0005737">
    <property type="term" value="C:cytoplasm"/>
    <property type="evidence" value="ECO:0007669"/>
    <property type="project" value="UniProtKB-ARBA"/>
</dbReference>
<feature type="binding site" evidence="8">
    <location>
        <position position="94"/>
    </location>
    <ligand>
        <name>[4Fe-4S] cluster</name>
        <dbReference type="ChEBI" id="CHEBI:49883"/>
    </ligand>
</feature>
<feature type="binding site" evidence="8">
    <location>
        <position position="13"/>
    </location>
    <ligand>
        <name>[4Fe-4S] cluster</name>
        <dbReference type="ChEBI" id="CHEBI:49883"/>
    </ligand>
</feature>
<dbReference type="PRINTS" id="PR00681">
    <property type="entry name" value="RIBOSOMALS1"/>
</dbReference>
<feature type="binding site" evidence="8">
    <location>
        <position position="223"/>
    </location>
    <ligand>
        <name>(2E)-4-hydroxy-3-methylbut-2-enyl diphosphate</name>
        <dbReference type="ChEBI" id="CHEBI:128753"/>
    </ligand>
</feature>
<dbReference type="GO" id="GO:0051539">
    <property type="term" value="F:4 iron, 4 sulfur cluster binding"/>
    <property type="evidence" value="ECO:0007669"/>
    <property type="project" value="UniProtKB-UniRule"/>
</dbReference>
<gene>
    <name evidence="8" type="primary">ispH</name>
    <name evidence="11" type="ORF">H8710_01180</name>
</gene>
<evidence type="ECO:0000256" key="6">
    <source>
        <dbReference type="ARBA" id="ARBA00023014"/>
    </source>
</evidence>
<dbReference type="EMBL" id="JACRSV010000001">
    <property type="protein sequence ID" value="MBC8558672.1"/>
    <property type="molecule type" value="Genomic_DNA"/>
</dbReference>
<feature type="binding site" evidence="8">
    <location>
        <position position="74"/>
    </location>
    <ligand>
        <name>(2E)-4-hydroxy-3-methylbut-2-enyl diphosphate</name>
        <dbReference type="ChEBI" id="CHEBI:128753"/>
    </ligand>
</feature>
<feature type="domain" description="S1 motif" evidence="10">
    <location>
        <begin position="480"/>
        <end position="548"/>
    </location>
</feature>
<dbReference type="InterPro" id="IPR003029">
    <property type="entry name" value="S1_domain"/>
</dbReference>
<dbReference type="GO" id="GO:0003735">
    <property type="term" value="F:structural constituent of ribosome"/>
    <property type="evidence" value="ECO:0007669"/>
    <property type="project" value="TreeGrafter"/>
</dbReference>
<comment type="pathway">
    <text evidence="8">Isoprenoid biosynthesis; dimethylallyl diphosphate biosynthesis; dimethylallyl diphosphate from (2E)-4-hydroxy-3-methylbutenyl diphosphate: step 1/1.</text>
</comment>
<feature type="binding site" evidence="8">
    <location>
        <position position="222"/>
    </location>
    <ligand>
        <name>isopentenyl diphosphate</name>
        <dbReference type="ChEBI" id="CHEBI:128769"/>
    </ligand>
</feature>
<dbReference type="InterPro" id="IPR050437">
    <property type="entry name" value="Ribos_protein_bS1-like"/>
</dbReference>
<evidence type="ECO:0000256" key="3">
    <source>
        <dbReference type="ARBA" id="ARBA00022723"/>
    </source>
</evidence>
<keyword evidence="7" id="KW-0687">Ribonucleoprotein</keyword>
<dbReference type="Pfam" id="PF02401">
    <property type="entry name" value="LYTB"/>
    <property type="match status" value="1"/>
</dbReference>
<feature type="binding site" evidence="8">
    <location>
        <position position="222"/>
    </location>
    <ligand>
        <name>dimethylallyl diphosphate</name>
        <dbReference type="ChEBI" id="CHEBI:57623"/>
    </ligand>
</feature>
<feature type="active site" description="Proton donor" evidence="8">
    <location>
        <position position="124"/>
    </location>
</feature>
<dbReference type="Gene3D" id="3.40.50.11270">
    <property type="match status" value="1"/>
</dbReference>